<evidence type="ECO:0000313" key="1">
    <source>
        <dbReference type="EMBL" id="CAG8443186.1"/>
    </source>
</evidence>
<proteinExistence type="predicted"/>
<reference evidence="1" key="1">
    <citation type="submission" date="2021-06" db="EMBL/GenBank/DDBJ databases">
        <authorList>
            <person name="Kallberg Y."/>
            <person name="Tangrot J."/>
            <person name="Rosling A."/>
        </authorList>
    </citation>
    <scope>NUCLEOTIDE SEQUENCE</scope>
    <source>
        <strain evidence="1">IL203A</strain>
    </source>
</reference>
<gene>
    <name evidence="1" type="ORF">DHETER_LOCUS397</name>
</gene>
<evidence type="ECO:0000313" key="2">
    <source>
        <dbReference type="Proteomes" id="UP000789702"/>
    </source>
</evidence>
<sequence>MAESFNDFLAGYISGVMGLIVGSPLDVLKVRLQTVQSDSPSHAFYKSSSLKILMKMKQTEGFKTFFKGVGSPIIGLAFLNSILFTSYGSILRFFEKIDNSSQRIPSLTQVYVAGFGSGVACFLVSTPTELVKCKAQAAKQKGLMISSTTWNVFKDVIQTRGVKGLYQGGLITIIRDAPGYGVYFWAYEVLKRSLNVTSDSFDRSNGPKLLFSGGIAGVLSWASIYPLAYHSDVIKSRIQTQQQPISKSTIMNKTMTSFVNYNQPLTKIQQSSASYSGIIDCAVRSYRKEGISVFFKGITPTLVRALPVNAVTFYVYEIMIRWLNRFQN</sequence>
<comment type="caution">
    <text evidence="1">The sequence shown here is derived from an EMBL/GenBank/DDBJ whole genome shotgun (WGS) entry which is preliminary data.</text>
</comment>
<name>A0ACA9JZC2_9GLOM</name>
<organism evidence="1 2">
    <name type="scientific">Dentiscutata heterogama</name>
    <dbReference type="NCBI Taxonomy" id="1316150"/>
    <lineage>
        <taxon>Eukaryota</taxon>
        <taxon>Fungi</taxon>
        <taxon>Fungi incertae sedis</taxon>
        <taxon>Mucoromycota</taxon>
        <taxon>Glomeromycotina</taxon>
        <taxon>Glomeromycetes</taxon>
        <taxon>Diversisporales</taxon>
        <taxon>Gigasporaceae</taxon>
        <taxon>Dentiscutata</taxon>
    </lineage>
</organism>
<dbReference type="Proteomes" id="UP000789702">
    <property type="component" value="Unassembled WGS sequence"/>
</dbReference>
<dbReference type="EMBL" id="CAJVPU010000189">
    <property type="protein sequence ID" value="CAG8443186.1"/>
    <property type="molecule type" value="Genomic_DNA"/>
</dbReference>
<accession>A0ACA9JZC2</accession>
<protein>
    <submittedName>
        <fullName evidence="1">13981_t:CDS:1</fullName>
    </submittedName>
</protein>
<keyword evidence="2" id="KW-1185">Reference proteome</keyword>